<evidence type="ECO:0000313" key="2">
    <source>
        <dbReference type="EMBL" id="AWR93369.1"/>
    </source>
</evidence>
<dbReference type="CDD" id="cd04182">
    <property type="entry name" value="GT_2_like_f"/>
    <property type="match status" value="1"/>
</dbReference>
<dbReference type="GO" id="GO:0016301">
    <property type="term" value="F:kinase activity"/>
    <property type="evidence" value="ECO:0007669"/>
    <property type="project" value="UniProtKB-KW"/>
</dbReference>
<dbReference type="Pfam" id="PF12804">
    <property type="entry name" value="NTP_transf_3"/>
    <property type="match status" value="1"/>
</dbReference>
<protein>
    <submittedName>
        <fullName evidence="2">4-diphosphocytidyl-2C-methyl-D-erythritol kinase</fullName>
    </submittedName>
</protein>
<dbReference type="GO" id="GO:0016779">
    <property type="term" value="F:nucleotidyltransferase activity"/>
    <property type="evidence" value="ECO:0007669"/>
    <property type="project" value="UniProtKB-ARBA"/>
</dbReference>
<organism evidence="2 3">
    <name type="scientific">Acidianus brierleyi</name>
    <dbReference type="NCBI Taxonomy" id="41673"/>
    <lineage>
        <taxon>Archaea</taxon>
        <taxon>Thermoproteota</taxon>
        <taxon>Thermoprotei</taxon>
        <taxon>Sulfolobales</taxon>
        <taxon>Sulfolobaceae</taxon>
        <taxon>Acidianus</taxon>
    </lineage>
</organism>
<dbReference type="PANTHER" id="PTHR43777">
    <property type="entry name" value="MOLYBDENUM COFACTOR CYTIDYLYLTRANSFERASE"/>
    <property type="match status" value="1"/>
</dbReference>
<dbReference type="Gene3D" id="3.90.550.10">
    <property type="entry name" value="Spore Coat Polysaccharide Biosynthesis Protein SpsA, Chain A"/>
    <property type="match status" value="1"/>
</dbReference>
<evidence type="ECO:0000313" key="3">
    <source>
        <dbReference type="Proteomes" id="UP000248044"/>
    </source>
</evidence>
<keyword evidence="3" id="KW-1185">Reference proteome</keyword>
<sequence length="188" mass="21188">MTIASIILAGGEARRFGKNKLIEKINGKEIILRVLDAVPTEERAIIVGKYWEDILKLIQNEIIIYNPFWKSGLSSSLKLGIKFFYNYEAVMVFLGDMPLITKDISNRIIKSFKDMCVAIVPTYSGIWGNPVILRKNLFDDIMQLTGDKGAKDILKTKKNICTVEIGKEVLTDVDTESDLSLISEKQTL</sequence>
<evidence type="ECO:0000259" key="1">
    <source>
        <dbReference type="Pfam" id="PF12804"/>
    </source>
</evidence>
<name>A0A2U9IBH9_9CREN</name>
<accession>A0A2U9IBH9</accession>
<keyword evidence="2" id="KW-0418">Kinase</keyword>
<dbReference type="RefSeq" id="WP_110269253.1">
    <property type="nucleotide sequence ID" value="NZ_CP029289.2"/>
</dbReference>
<dbReference type="SUPFAM" id="SSF53448">
    <property type="entry name" value="Nucleotide-diphospho-sugar transferases"/>
    <property type="match status" value="1"/>
</dbReference>
<dbReference type="Proteomes" id="UP000248044">
    <property type="component" value="Chromosome"/>
</dbReference>
<dbReference type="KEGG" id="abri:DFR85_00850"/>
<feature type="domain" description="MobA-like NTP transferase" evidence="1">
    <location>
        <begin position="6"/>
        <end position="157"/>
    </location>
</feature>
<dbReference type="EMBL" id="CP029289">
    <property type="protein sequence ID" value="AWR93369.1"/>
    <property type="molecule type" value="Genomic_DNA"/>
</dbReference>
<keyword evidence="2" id="KW-0808">Transferase</keyword>
<proteinExistence type="predicted"/>
<reference evidence="2 3" key="1">
    <citation type="submission" date="2018-05" db="EMBL/GenBank/DDBJ databases">
        <title>Complete Genome Sequences of Extremely Thermoacidophilic, Metal-Mobilizing Type-Strain Members of the Archaeal Family Sulfolobaceae: Acidianus brierleyi DSM-1651T, Acidianus sulfidivorans DSM-18786T, Metallosphaera hakonensis DSM-7519T, and Metallosphaera prunae DSM-10039T.</title>
        <authorList>
            <person name="Counts J.A."/>
            <person name="Kelly R.M."/>
        </authorList>
    </citation>
    <scope>NUCLEOTIDE SEQUENCE [LARGE SCALE GENOMIC DNA]</scope>
    <source>
        <strain evidence="2 3">DSM 1651</strain>
    </source>
</reference>
<dbReference type="PANTHER" id="PTHR43777:SF1">
    <property type="entry name" value="MOLYBDENUM COFACTOR CYTIDYLYLTRANSFERASE"/>
    <property type="match status" value="1"/>
</dbReference>
<gene>
    <name evidence="2" type="ORF">DFR85_00850</name>
</gene>
<dbReference type="AlphaFoldDB" id="A0A2U9IBH9"/>
<dbReference type="OrthoDB" id="28434at2157"/>
<dbReference type="GeneID" id="36830660"/>
<dbReference type="InterPro" id="IPR029044">
    <property type="entry name" value="Nucleotide-diphossugar_trans"/>
</dbReference>
<dbReference type="InterPro" id="IPR025877">
    <property type="entry name" value="MobA-like_NTP_Trfase"/>
</dbReference>